<dbReference type="EMBL" id="BPLR01020694">
    <property type="protein sequence ID" value="GIX81635.1"/>
    <property type="molecule type" value="Genomic_DNA"/>
</dbReference>
<organism evidence="2 3">
    <name type="scientific">Caerostris extrusa</name>
    <name type="common">Bark spider</name>
    <name type="synonym">Caerostris bankana</name>
    <dbReference type="NCBI Taxonomy" id="172846"/>
    <lineage>
        <taxon>Eukaryota</taxon>
        <taxon>Metazoa</taxon>
        <taxon>Ecdysozoa</taxon>
        <taxon>Arthropoda</taxon>
        <taxon>Chelicerata</taxon>
        <taxon>Arachnida</taxon>
        <taxon>Araneae</taxon>
        <taxon>Araneomorphae</taxon>
        <taxon>Entelegynae</taxon>
        <taxon>Araneoidea</taxon>
        <taxon>Araneidae</taxon>
        <taxon>Caerostris</taxon>
    </lineage>
</organism>
<keyword evidence="3" id="KW-1185">Reference proteome</keyword>
<dbReference type="AlphaFoldDB" id="A0AAV4NCU1"/>
<protein>
    <submittedName>
        <fullName evidence="2">Uncharacterized protein</fullName>
    </submittedName>
</protein>
<proteinExistence type="predicted"/>
<evidence type="ECO:0000256" key="1">
    <source>
        <dbReference type="SAM" id="Phobius"/>
    </source>
</evidence>
<keyword evidence="1" id="KW-0472">Membrane</keyword>
<evidence type="ECO:0000313" key="2">
    <source>
        <dbReference type="EMBL" id="GIX81635.1"/>
    </source>
</evidence>
<sequence length="128" mass="14384">MYSGLPKSGFNRSLGLRVFLSTFCFFFTFPYRGEKMKEWGRNGHGKVPAMSNAGSSARKKMKRVGGNKHEKVPAMSIAASARGLIVELSLIKIGRSQSPIQFLQEEDFDCVRHFWMDGIFLSVTRVGM</sequence>
<keyword evidence="1" id="KW-1133">Transmembrane helix</keyword>
<dbReference type="Proteomes" id="UP001054945">
    <property type="component" value="Unassembled WGS sequence"/>
</dbReference>
<comment type="caution">
    <text evidence="2">The sequence shown here is derived from an EMBL/GenBank/DDBJ whole genome shotgun (WGS) entry which is preliminary data.</text>
</comment>
<keyword evidence="1" id="KW-0812">Transmembrane</keyword>
<reference evidence="2 3" key="1">
    <citation type="submission" date="2021-06" db="EMBL/GenBank/DDBJ databases">
        <title>Caerostris extrusa draft genome.</title>
        <authorList>
            <person name="Kono N."/>
            <person name="Arakawa K."/>
        </authorList>
    </citation>
    <scope>NUCLEOTIDE SEQUENCE [LARGE SCALE GENOMIC DNA]</scope>
</reference>
<feature type="transmembrane region" description="Helical" evidence="1">
    <location>
        <begin position="14"/>
        <end position="31"/>
    </location>
</feature>
<accession>A0AAV4NCU1</accession>
<evidence type="ECO:0000313" key="3">
    <source>
        <dbReference type="Proteomes" id="UP001054945"/>
    </source>
</evidence>
<name>A0AAV4NCU1_CAEEX</name>
<gene>
    <name evidence="2" type="ORF">CEXT_55611</name>
</gene>